<dbReference type="InterPro" id="IPR022892">
    <property type="entry name" value="RNaseHI"/>
</dbReference>
<feature type="domain" description="RNase H type-1" evidence="11">
    <location>
        <begin position="1"/>
        <end position="177"/>
    </location>
</feature>
<comment type="similarity">
    <text evidence="3">Belongs to the RNase H family.</text>
</comment>
<dbReference type="RefSeq" id="WP_198153246.1">
    <property type="nucleotide sequence ID" value="NZ_LOEE01000028.1"/>
</dbReference>
<comment type="caution">
    <text evidence="12">The sequence shown here is derived from an EMBL/GenBank/DDBJ whole genome shotgun (WGS) entry which is preliminary data.</text>
</comment>
<keyword evidence="7" id="KW-0479">Metal-binding</keyword>
<dbReference type="GO" id="GO:0046872">
    <property type="term" value="F:metal ion binding"/>
    <property type="evidence" value="ECO:0007669"/>
    <property type="project" value="UniProtKB-KW"/>
</dbReference>
<evidence type="ECO:0000256" key="10">
    <source>
        <dbReference type="ARBA" id="ARBA00022842"/>
    </source>
</evidence>
<evidence type="ECO:0000256" key="4">
    <source>
        <dbReference type="ARBA" id="ARBA00011245"/>
    </source>
</evidence>
<dbReference type="EMBL" id="LOEE01000028">
    <property type="protein sequence ID" value="KXG76101.1"/>
    <property type="molecule type" value="Genomic_DNA"/>
</dbReference>
<evidence type="ECO:0000256" key="3">
    <source>
        <dbReference type="ARBA" id="ARBA00005300"/>
    </source>
</evidence>
<dbReference type="CDD" id="cd09278">
    <property type="entry name" value="RNase_HI_prokaryote_like"/>
    <property type="match status" value="1"/>
</dbReference>
<accession>A0A140L6C6</accession>
<keyword evidence="10" id="KW-0460">Magnesium</keyword>
<evidence type="ECO:0000259" key="11">
    <source>
        <dbReference type="PROSITE" id="PS50879"/>
    </source>
</evidence>
<dbReference type="GO" id="GO:0043137">
    <property type="term" value="P:DNA replication, removal of RNA primer"/>
    <property type="evidence" value="ECO:0007669"/>
    <property type="project" value="TreeGrafter"/>
</dbReference>
<dbReference type="EC" id="3.1.26.4" evidence="5"/>
<dbReference type="GO" id="GO:0003676">
    <property type="term" value="F:nucleic acid binding"/>
    <property type="evidence" value="ECO:0007669"/>
    <property type="project" value="InterPro"/>
</dbReference>
<dbReference type="PANTHER" id="PTHR10642:SF26">
    <property type="entry name" value="RIBONUCLEASE H1"/>
    <property type="match status" value="1"/>
</dbReference>
<evidence type="ECO:0000256" key="8">
    <source>
        <dbReference type="ARBA" id="ARBA00022759"/>
    </source>
</evidence>
<dbReference type="AlphaFoldDB" id="A0A140L6C6"/>
<keyword evidence="6" id="KW-0540">Nuclease</keyword>
<dbReference type="Pfam" id="PF00075">
    <property type="entry name" value="RNase_H"/>
    <property type="match status" value="1"/>
</dbReference>
<dbReference type="InterPro" id="IPR012337">
    <property type="entry name" value="RNaseH-like_sf"/>
</dbReference>
<name>A0A140L6C6_9FIRM</name>
<dbReference type="GO" id="GO:0004523">
    <property type="term" value="F:RNA-DNA hybrid ribonuclease activity"/>
    <property type="evidence" value="ECO:0007669"/>
    <property type="project" value="UniProtKB-EC"/>
</dbReference>
<dbReference type="Gene3D" id="3.30.420.10">
    <property type="entry name" value="Ribonuclease H-like superfamily/Ribonuclease H"/>
    <property type="match status" value="1"/>
</dbReference>
<keyword evidence="13" id="KW-1185">Reference proteome</keyword>
<dbReference type="PANTHER" id="PTHR10642">
    <property type="entry name" value="RIBONUCLEASE H1"/>
    <property type="match status" value="1"/>
</dbReference>
<sequence>MRFVNIYTDGACSGNQNDTNIGGWGAILEYGEHVKELYGAEINTTNNRMEMTALLEALKTLKRDQLSIRVFSDSAYLIECFTKKWYIKWQTNGWITANKTPVENKGLWEALLCQINRQKEIHFYRIKGHLNIQRETEVKKWYEKFKEWNGSHFTMEDFLYTAKMNIRADALANKGIDEIRETTL</sequence>
<dbReference type="STRING" id="520762.AN619_10580"/>
<evidence type="ECO:0000313" key="13">
    <source>
        <dbReference type="Proteomes" id="UP000070456"/>
    </source>
</evidence>
<keyword evidence="8" id="KW-0255">Endonuclease</keyword>
<comment type="subunit">
    <text evidence="4">Monomer.</text>
</comment>
<protein>
    <recommendedName>
        <fullName evidence="5">ribonuclease H</fullName>
        <ecNumber evidence="5">3.1.26.4</ecNumber>
    </recommendedName>
</protein>
<dbReference type="InterPro" id="IPR036397">
    <property type="entry name" value="RNaseH_sf"/>
</dbReference>
<evidence type="ECO:0000256" key="7">
    <source>
        <dbReference type="ARBA" id="ARBA00022723"/>
    </source>
</evidence>
<reference evidence="12 13" key="1">
    <citation type="submission" date="2015-12" db="EMBL/GenBank/DDBJ databases">
        <title>Draft genome sequence of the thermoanaerobe Thermotalea metallivorans, an isolate from the runoff channel of the Great Artesian Basin, Australia.</title>
        <authorList>
            <person name="Patel B.K."/>
        </authorList>
    </citation>
    <scope>NUCLEOTIDE SEQUENCE [LARGE SCALE GENOMIC DNA]</scope>
    <source>
        <strain evidence="12 13">B2-1</strain>
    </source>
</reference>
<dbReference type="InterPro" id="IPR002156">
    <property type="entry name" value="RNaseH_domain"/>
</dbReference>
<evidence type="ECO:0000256" key="6">
    <source>
        <dbReference type="ARBA" id="ARBA00022722"/>
    </source>
</evidence>
<evidence type="ECO:0000256" key="2">
    <source>
        <dbReference type="ARBA" id="ARBA00001946"/>
    </source>
</evidence>
<dbReference type="PATRIC" id="fig|520762.4.peg.1181"/>
<evidence type="ECO:0000256" key="1">
    <source>
        <dbReference type="ARBA" id="ARBA00000077"/>
    </source>
</evidence>
<gene>
    <name evidence="12" type="primary">rnhA</name>
    <name evidence="12" type="ORF">AN619_10580</name>
</gene>
<comment type="catalytic activity">
    <reaction evidence="1">
        <text>Endonucleolytic cleavage to 5'-phosphomonoester.</text>
        <dbReference type="EC" id="3.1.26.4"/>
    </reaction>
</comment>
<dbReference type="InterPro" id="IPR050092">
    <property type="entry name" value="RNase_H"/>
</dbReference>
<dbReference type="Proteomes" id="UP000070456">
    <property type="component" value="Unassembled WGS sequence"/>
</dbReference>
<keyword evidence="9 12" id="KW-0378">Hydrolase</keyword>
<evidence type="ECO:0000313" key="12">
    <source>
        <dbReference type="EMBL" id="KXG76101.1"/>
    </source>
</evidence>
<organism evidence="12 13">
    <name type="scientific">Thermotalea metallivorans</name>
    <dbReference type="NCBI Taxonomy" id="520762"/>
    <lineage>
        <taxon>Bacteria</taxon>
        <taxon>Bacillati</taxon>
        <taxon>Bacillota</taxon>
        <taxon>Clostridia</taxon>
        <taxon>Peptostreptococcales</taxon>
        <taxon>Thermotaleaceae</taxon>
        <taxon>Thermotalea</taxon>
    </lineage>
</organism>
<evidence type="ECO:0000256" key="5">
    <source>
        <dbReference type="ARBA" id="ARBA00012180"/>
    </source>
</evidence>
<evidence type="ECO:0000256" key="9">
    <source>
        <dbReference type="ARBA" id="ARBA00022801"/>
    </source>
</evidence>
<dbReference type="PROSITE" id="PS50879">
    <property type="entry name" value="RNASE_H_1"/>
    <property type="match status" value="1"/>
</dbReference>
<dbReference type="SUPFAM" id="SSF53098">
    <property type="entry name" value="Ribonuclease H-like"/>
    <property type="match status" value="1"/>
</dbReference>
<comment type="cofactor">
    <cofactor evidence="2">
        <name>Mg(2+)</name>
        <dbReference type="ChEBI" id="CHEBI:18420"/>
    </cofactor>
</comment>
<proteinExistence type="inferred from homology"/>